<evidence type="ECO:0000313" key="4">
    <source>
        <dbReference type="Proteomes" id="UP000653730"/>
    </source>
</evidence>
<feature type="domain" description="SHOCT" evidence="2">
    <location>
        <begin position="46"/>
        <end position="71"/>
    </location>
</feature>
<feature type="transmembrane region" description="Helical" evidence="1">
    <location>
        <begin position="6"/>
        <end position="32"/>
    </location>
</feature>
<dbReference type="Pfam" id="PF09851">
    <property type="entry name" value="SHOCT"/>
    <property type="match status" value="1"/>
</dbReference>
<gene>
    <name evidence="3" type="ORF">IBL28_07390</name>
</gene>
<sequence length="72" mass="8438">MNNWTWHIWGIHGLWWIFWVILIVGAAWLIYLKSTGNNTGGSKDSPLEILKKRYAKGEISKEEYEETKKTLS</sequence>
<keyword evidence="1" id="KW-1133">Transmembrane helix</keyword>
<dbReference type="EMBL" id="JACVDC010000015">
    <property type="protein sequence ID" value="MBC9795783.1"/>
    <property type="molecule type" value="Genomic_DNA"/>
</dbReference>
<evidence type="ECO:0000256" key="1">
    <source>
        <dbReference type="SAM" id="Phobius"/>
    </source>
</evidence>
<dbReference type="RefSeq" id="WP_187964931.1">
    <property type="nucleotide sequence ID" value="NZ_JACVDC010000015.1"/>
</dbReference>
<proteinExistence type="predicted"/>
<keyword evidence="4" id="KW-1185">Reference proteome</keyword>
<keyword evidence="1" id="KW-0472">Membrane</keyword>
<evidence type="ECO:0000313" key="3">
    <source>
        <dbReference type="EMBL" id="MBC9795783.1"/>
    </source>
</evidence>
<evidence type="ECO:0000259" key="2">
    <source>
        <dbReference type="Pfam" id="PF09851"/>
    </source>
</evidence>
<accession>A0A926JR65</accession>
<dbReference type="AlphaFoldDB" id="A0A926JR65"/>
<dbReference type="InterPro" id="IPR018649">
    <property type="entry name" value="SHOCT"/>
</dbReference>
<reference evidence="3 4" key="1">
    <citation type="submission" date="2020-09" db="EMBL/GenBank/DDBJ databases">
        <title>Sinomicrobium weinanense sp. nov., a halophilic bacteria isolated from saline-alkali soil.</title>
        <authorList>
            <person name="Wu P."/>
            <person name="Ren H."/>
            <person name="Mei Y."/>
            <person name="Liang Y."/>
            <person name="Chen Z."/>
        </authorList>
    </citation>
    <scope>NUCLEOTIDE SEQUENCE [LARGE SCALE GENOMIC DNA]</scope>
    <source>
        <strain evidence="3 4">FJxs</strain>
    </source>
</reference>
<protein>
    <submittedName>
        <fullName evidence="3">SHOCT domain-containing protein</fullName>
    </submittedName>
</protein>
<organism evidence="3 4">
    <name type="scientific">Sinomicrobium weinanense</name>
    <dbReference type="NCBI Taxonomy" id="2842200"/>
    <lineage>
        <taxon>Bacteria</taxon>
        <taxon>Pseudomonadati</taxon>
        <taxon>Bacteroidota</taxon>
        <taxon>Flavobacteriia</taxon>
        <taxon>Flavobacteriales</taxon>
        <taxon>Flavobacteriaceae</taxon>
        <taxon>Sinomicrobium</taxon>
    </lineage>
</organism>
<keyword evidence="1" id="KW-0812">Transmembrane</keyword>
<dbReference type="Proteomes" id="UP000653730">
    <property type="component" value="Unassembled WGS sequence"/>
</dbReference>
<comment type="caution">
    <text evidence="3">The sequence shown here is derived from an EMBL/GenBank/DDBJ whole genome shotgun (WGS) entry which is preliminary data.</text>
</comment>
<name>A0A926JR65_9FLAO</name>